<name>A0A5J4WVY9_9EUKA</name>
<dbReference type="InterPro" id="IPR036915">
    <property type="entry name" value="Cyclin-like_sf"/>
</dbReference>
<reference evidence="2 3" key="1">
    <citation type="submission" date="2019-03" db="EMBL/GenBank/DDBJ databases">
        <title>Single cell metagenomics reveals metabolic interactions within the superorganism composed of flagellate Streblomastix strix and complex community of Bacteroidetes bacteria on its surface.</title>
        <authorList>
            <person name="Treitli S.C."/>
            <person name="Kolisko M."/>
            <person name="Husnik F."/>
            <person name="Keeling P."/>
            <person name="Hampl V."/>
        </authorList>
    </citation>
    <scope>NUCLEOTIDE SEQUENCE [LARGE SCALE GENOMIC DNA]</scope>
    <source>
        <strain evidence="2">ST1C</strain>
    </source>
</reference>
<dbReference type="EMBL" id="SNRW01000806">
    <property type="protein sequence ID" value="KAA6399174.1"/>
    <property type="molecule type" value="Genomic_DNA"/>
</dbReference>
<proteinExistence type="predicted"/>
<gene>
    <name evidence="2" type="ORF">EZS28_005300</name>
</gene>
<dbReference type="Proteomes" id="UP000324800">
    <property type="component" value="Unassembled WGS sequence"/>
</dbReference>
<evidence type="ECO:0000313" key="2">
    <source>
        <dbReference type="EMBL" id="KAA6399174.1"/>
    </source>
</evidence>
<evidence type="ECO:0008006" key="4">
    <source>
        <dbReference type="Google" id="ProtNLM"/>
    </source>
</evidence>
<feature type="compositionally biased region" description="Low complexity" evidence="1">
    <location>
        <begin position="31"/>
        <end position="47"/>
    </location>
</feature>
<protein>
    <recommendedName>
        <fullName evidence="4">Cyclin N-terminal domain-containing protein</fullName>
    </recommendedName>
</protein>
<sequence>MKATSRSKISSAIPLMHVDAQRAEHSRSEVMVESSGSSGEASSTPESVPVPVFDARATHESLAWLLYCDMCKGVYDNAQIIGRDNLGRELIVLADENIGSVPELSDACQTFYELMIHVLHESGMSETEFLSAGILIRRIWHLKPEIVSPTTLQSLFVGSCLLSHKMSCDIIKPNWWWAHMLGMGTENLYEIEGEILSALKFGTFIGAEEFEAFRTVFQQRITTLQPQSRSFYERNQRRQESK</sequence>
<comment type="caution">
    <text evidence="2">The sequence shown here is derived from an EMBL/GenBank/DDBJ whole genome shotgun (WGS) entry which is preliminary data.</text>
</comment>
<feature type="region of interest" description="Disordered" evidence="1">
    <location>
        <begin position="24"/>
        <end position="48"/>
    </location>
</feature>
<dbReference type="Gene3D" id="1.10.472.10">
    <property type="entry name" value="Cyclin-like"/>
    <property type="match status" value="1"/>
</dbReference>
<organism evidence="2 3">
    <name type="scientific">Streblomastix strix</name>
    <dbReference type="NCBI Taxonomy" id="222440"/>
    <lineage>
        <taxon>Eukaryota</taxon>
        <taxon>Metamonada</taxon>
        <taxon>Preaxostyla</taxon>
        <taxon>Oxymonadida</taxon>
        <taxon>Streblomastigidae</taxon>
        <taxon>Streblomastix</taxon>
    </lineage>
</organism>
<evidence type="ECO:0000313" key="3">
    <source>
        <dbReference type="Proteomes" id="UP000324800"/>
    </source>
</evidence>
<dbReference type="CDD" id="cd20557">
    <property type="entry name" value="CYCLIN_ScPCL1-like"/>
    <property type="match status" value="1"/>
</dbReference>
<dbReference type="AlphaFoldDB" id="A0A5J4WVY9"/>
<dbReference type="OrthoDB" id="337735at2759"/>
<evidence type="ECO:0000256" key="1">
    <source>
        <dbReference type="SAM" id="MobiDB-lite"/>
    </source>
</evidence>
<accession>A0A5J4WVY9</accession>
<dbReference type="SUPFAM" id="SSF47954">
    <property type="entry name" value="Cyclin-like"/>
    <property type="match status" value="1"/>
</dbReference>